<keyword evidence="15" id="KW-0456">Lyase</keyword>
<gene>
    <name evidence="17" type="primary">rfbB_1</name>
    <name evidence="17" type="ORF">NIES3804_21700</name>
</gene>
<dbReference type="Pfam" id="PF16363">
    <property type="entry name" value="GDP_Man_Dehyd"/>
    <property type="match status" value="1"/>
</dbReference>
<comment type="caution">
    <text evidence="17">The sequence shown here is derived from an EMBL/GenBank/DDBJ whole genome shotgun (WGS) entry which is preliminary data.</text>
</comment>
<evidence type="ECO:0000313" key="18">
    <source>
        <dbReference type="Proteomes" id="UP000435041"/>
    </source>
</evidence>
<dbReference type="Gene3D" id="3.40.50.720">
    <property type="entry name" value="NAD(P)-binding Rossmann-like Domain"/>
    <property type="match status" value="2"/>
</dbReference>
<keyword evidence="12" id="KW-0520">NAD</keyword>
<comment type="cofactor">
    <cofactor evidence="1">
        <name>NAD(+)</name>
        <dbReference type="ChEBI" id="CHEBI:57540"/>
    </cofactor>
</comment>
<dbReference type="CDD" id="cd05230">
    <property type="entry name" value="UGD_SDR_e"/>
    <property type="match status" value="1"/>
</dbReference>
<evidence type="ECO:0000313" key="17">
    <source>
        <dbReference type="EMBL" id="GCL50602.1"/>
    </source>
</evidence>
<evidence type="ECO:0000256" key="12">
    <source>
        <dbReference type="ARBA" id="ARBA00023027"/>
    </source>
</evidence>
<comment type="subcellular location">
    <subcellularLocation>
        <location evidence="3">Cytoplasm</location>
    </subcellularLocation>
    <subcellularLocation>
        <location evidence="2">Golgi apparatus</location>
        <location evidence="2">Golgi stack membrane</location>
        <topology evidence="2">Single-pass type II membrane protein</topology>
    </subcellularLocation>
</comment>
<dbReference type="FunFam" id="3.40.50.720:FF:000150">
    <property type="entry name" value="UDP-glucuronic acid decarboxylase 6"/>
    <property type="match status" value="1"/>
</dbReference>
<evidence type="ECO:0000256" key="14">
    <source>
        <dbReference type="ARBA" id="ARBA00023136"/>
    </source>
</evidence>
<dbReference type="GO" id="GO:0048040">
    <property type="term" value="F:UDP-glucuronate decarboxylase activity"/>
    <property type="evidence" value="ECO:0007669"/>
    <property type="project" value="UniProtKB-EC"/>
</dbReference>
<evidence type="ECO:0000256" key="15">
    <source>
        <dbReference type="ARBA" id="ARBA00023239"/>
    </source>
</evidence>
<dbReference type="EMBL" id="BJCI01000033">
    <property type="protein sequence ID" value="GCL50602.1"/>
    <property type="molecule type" value="Genomic_DNA"/>
</dbReference>
<protein>
    <recommendedName>
        <fullName evidence="6">UDP-glucuronate decarboxylase</fullName>
        <ecNumber evidence="6">4.1.1.35</ecNumber>
    </recommendedName>
</protein>
<reference evidence="17 18" key="1">
    <citation type="submission" date="2019-02" db="EMBL/GenBank/DDBJ databases">
        <title>Draft genome sequence of Arthrospira platensis NIES-3804.</title>
        <authorList>
            <person name="Yamaguchi H."/>
            <person name="Suzuki S."/>
            <person name="Kawachi M."/>
        </authorList>
    </citation>
    <scope>NUCLEOTIDE SEQUENCE [LARGE SCALE GENOMIC DNA]</scope>
    <source>
        <strain evidence="17 18">NIES-3804</strain>
    </source>
</reference>
<dbReference type="Proteomes" id="UP000435041">
    <property type="component" value="Unassembled WGS sequence"/>
</dbReference>
<dbReference type="SUPFAM" id="SSF51735">
    <property type="entry name" value="NAD(P)-binding Rossmann-fold domains"/>
    <property type="match status" value="1"/>
</dbReference>
<dbReference type="UniPathway" id="UPA00796">
    <property type="reaction ID" value="UER00771"/>
</dbReference>
<evidence type="ECO:0000256" key="6">
    <source>
        <dbReference type="ARBA" id="ARBA00012290"/>
    </source>
</evidence>
<dbReference type="EC" id="4.1.1.35" evidence="6"/>
<dbReference type="GO" id="GO:0042732">
    <property type="term" value="P:D-xylose metabolic process"/>
    <property type="evidence" value="ECO:0007669"/>
    <property type="project" value="InterPro"/>
</dbReference>
<keyword evidence="8" id="KW-0812">Transmembrane</keyword>
<keyword evidence="10" id="KW-0735">Signal-anchor</keyword>
<dbReference type="RefSeq" id="WP_159293684.1">
    <property type="nucleotide sequence ID" value="NZ_BJCI01000033.1"/>
</dbReference>
<dbReference type="InterPro" id="IPR044516">
    <property type="entry name" value="UXS-like"/>
</dbReference>
<evidence type="ECO:0000259" key="16">
    <source>
        <dbReference type="Pfam" id="PF16363"/>
    </source>
</evidence>
<feature type="domain" description="NAD(P)-binding" evidence="16">
    <location>
        <begin position="4"/>
        <end position="299"/>
    </location>
</feature>
<dbReference type="InterPro" id="IPR036291">
    <property type="entry name" value="NAD(P)-bd_dom_sf"/>
</dbReference>
<evidence type="ECO:0000256" key="4">
    <source>
        <dbReference type="ARBA" id="ARBA00005100"/>
    </source>
</evidence>
<dbReference type="AlphaFoldDB" id="A0A6H9GX20"/>
<accession>A0A6H9GX20</accession>
<evidence type="ECO:0000256" key="5">
    <source>
        <dbReference type="ARBA" id="ARBA00007505"/>
    </source>
</evidence>
<evidence type="ECO:0000256" key="3">
    <source>
        <dbReference type="ARBA" id="ARBA00004496"/>
    </source>
</evidence>
<dbReference type="PANTHER" id="PTHR43078">
    <property type="entry name" value="UDP-GLUCURONIC ACID DECARBOXYLASE-RELATED"/>
    <property type="match status" value="1"/>
</dbReference>
<keyword evidence="13" id="KW-0333">Golgi apparatus</keyword>
<evidence type="ECO:0000256" key="9">
    <source>
        <dbReference type="ARBA" id="ARBA00022793"/>
    </source>
</evidence>
<sequence length="308" mass="35127">MRILVTGGAGFIGSHLIDRLMEQGHEVICLDNFYTGTRRNIVKWLGNPYFELIRHDITEPIRLEVDQIYHLACPASPIHYQYNPVKTIKTNVLGTMYMLGLAKRVKARFLLASTSEVYGDPDVHPQTEEYRGNVNCIGPRSCYDEGKRVAETLAFEYYREHKVDIRVARIFNTYGPRMLENDGRVVSNFVVQALRGEPLTVYGEGSQTRSFCYVSDLVEGLMRLMNGDFIGPVNLGNPDEYTILELAQVIQGMINPEAELVYKPLPEDDPKQRQPDITRAKTYLDWSPTIPLSQGLKMTIEDFRSRLS</sequence>
<dbReference type="GO" id="GO:0033320">
    <property type="term" value="P:UDP-D-xylose biosynthetic process"/>
    <property type="evidence" value="ECO:0007669"/>
    <property type="project" value="UniProtKB-UniPathway"/>
</dbReference>
<evidence type="ECO:0000256" key="8">
    <source>
        <dbReference type="ARBA" id="ARBA00022692"/>
    </source>
</evidence>
<proteinExistence type="inferred from homology"/>
<evidence type="ECO:0000256" key="1">
    <source>
        <dbReference type="ARBA" id="ARBA00001911"/>
    </source>
</evidence>
<evidence type="ECO:0000256" key="10">
    <source>
        <dbReference type="ARBA" id="ARBA00022968"/>
    </source>
</evidence>
<dbReference type="GO" id="GO:0070403">
    <property type="term" value="F:NAD+ binding"/>
    <property type="evidence" value="ECO:0007669"/>
    <property type="project" value="InterPro"/>
</dbReference>
<keyword evidence="9" id="KW-0210">Decarboxylase</keyword>
<evidence type="ECO:0000256" key="11">
    <source>
        <dbReference type="ARBA" id="ARBA00022989"/>
    </source>
</evidence>
<evidence type="ECO:0000256" key="2">
    <source>
        <dbReference type="ARBA" id="ARBA00004447"/>
    </source>
</evidence>
<evidence type="ECO:0000256" key="13">
    <source>
        <dbReference type="ARBA" id="ARBA00023034"/>
    </source>
</evidence>
<dbReference type="PANTHER" id="PTHR43078:SF6">
    <property type="entry name" value="UDP-GLUCURONIC ACID DECARBOXYLASE 1"/>
    <property type="match status" value="1"/>
</dbReference>
<comment type="pathway">
    <text evidence="4">Nucleotide-sugar biosynthesis; UDP-alpha-D-xylose biosynthesis; UDP-alpha-D-xylose from UDP-alpha-D-glucuronate: step 1/1.</text>
</comment>
<name>A0A6H9GX20_MICAE</name>
<keyword evidence="11" id="KW-1133">Transmembrane helix</keyword>
<comment type="similarity">
    <text evidence="5">Belongs to the NAD(P)-dependent epimerase/dehydratase family. UDP-glucuronic acid decarboxylase subfamily.</text>
</comment>
<keyword evidence="14" id="KW-0472">Membrane</keyword>
<dbReference type="InterPro" id="IPR016040">
    <property type="entry name" value="NAD(P)-bd_dom"/>
</dbReference>
<dbReference type="GO" id="GO:0005737">
    <property type="term" value="C:cytoplasm"/>
    <property type="evidence" value="ECO:0007669"/>
    <property type="project" value="UniProtKB-SubCell"/>
</dbReference>
<organism evidence="17 18">
    <name type="scientific">Microcystis aeruginosa NIES-3804</name>
    <dbReference type="NCBI Taxonomy" id="2517783"/>
    <lineage>
        <taxon>Bacteria</taxon>
        <taxon>Bacillati</taxon>
        <taxon>Cyanobacteriota</taxon>
        <taxon>Cyanophyceae</taxon>
        <taxon>Oscillatoriophycideae</taxon>
        <taxon>Chroococcales</taxon>
        <taxon>Microcystaceae</taxon>
        <taxon>Microcystis</taxon>
    </lineage>
</organism>
<evidence type="ECO:0000256" key="7">
    <source>
        <dbReference type="ARBA" id="ARBA00022490"/>
    </source>
</evidence>
<keyword evidence="7" id="KW-0963">Cytoplasm</keyword>